<dbReference type="EMBL" id="JBBNAG010000004">
    <property type="protein sequence ID" value="KAK9140908.1"/>
    <property type="molecule type" value="Genomic_DNA"/>
</dbReference>
<keyword evidence="1" id="KW-0732">Signal</keyword>
<feature type="chain" id="PRO_5042897634" description="Secreted protein" evidence="1">
    <location>
        <begin position="20"/>
        <end position="80"/>
    </location>
</feature>
<dbReference type="AlphaFoldDB" id="A0AAP0JVC3"/>
<gene>
    <name evidence="2" type="ORF">Scep_010589</name>
</gene>
<dbReference type="Proteomes" id="UP001419268">
    <property type="component" value="Unassembled WGS sequence"/>
</dbReference>
<name>A0AAP0JVC3_9MAGN</name>
<keyword evidence="3" id="KW-1185">Reference proteome</keyword>
<accession>A0AAP0JVC3</accession>
<organism evidence="2 3">
    <name type="scientific">Stephania cephalantha</name>
    <dbReference type="NCBI Taxonomy" id="152367"/>
    <lineage>
        <taxon>Eukaryota</taxon>
        <taxon>Viridiplantae</taxon>
        <taxon>Streptophyta</taxon>
        <taxon>Embryophyta</taxon>
        <taxon>Tracheophyta</taxon>
        <taxon>Spermatophyta</taxon>
        <taxon>Magnoliopsida</taxon>
        <taxon>Ranunculales</taxon>
        <taxon>Menispermaceae</taxon>
        <taxon>Menispermoideae</taxon>
        <taxon>Cissampelideae</taxon>
        <taxon>Stephania</taxon>
    </lineage>
</organism>
<protein>
    <recommendedName>
        <fullName evidence="4">Secreted protein</fullName>
    </recommendedName>
</protein>
<comment type="caution">
    <text evidence="2">The sequence shown here is derived from an EMBL/GenBank/DDBJ whole genome shotgun (WGS) entry which is preliminary data.</text>
</comment>
<sequence length="80" mass="9301">MYSQTLSWLALLICSLSKGWQWGSHGPRTNRGTVVELLGLLFLRDYSNALARAKRVWHPNVVSFLLIPFWTWDGQRKRSL</sequence>
<evidence type="ECO:0000313" key="2">
    <source>
        <dbReference type="EMBL" id="KAK9140908.1"/>
    </source>
</evidence>
<evidence type="ECO:0000313" key="3">
    <source>
        <dbReference type="Proteomes" id="UP001419268"/>
    </source>
</evidence>
<evidence type="ECO:0008006" key="4">
    <source>
        <dbReference type="Google" id="ProtNLM"/>
    </source>
</evidence>
<reference evidence="2 3" key="1">
    <citation type="submission" date="2024-01" db="EMBL/GenBank/DDBJ databases">
        <title>Genome assemblies of Stephania.</title>
        <authorList>
            <person name="Yang L."/>
        </authorList>
    </citation>
    <scope>NUCLEOTIDE SEQUENCE [LARGE SCALE GENOMIC DNA]</scope>
    <source>
        <strain evidence="2">JXDWG</strain>
        <tissue evidence="2">Leaf</tissue>
    </source>
</reference>
<evidence type="ECO:0000256" key="1">
    <source>
        <dbReference type="SAM" id="SignalP"/>
    </source>
</evidence>
<proteinExistence type="predicted"/>
<feature type="signal peptide" evidence="1">
    <location>
        <begin position="1"/>
        <end position="19"/>
    </location>
</feature>